<reference evidence="2" key="1">
    <citation type="submission" date="2019-01" db="EMBL/GenBank/DDBJ databases">
        <title>Sphingorhabdus lacus sp.nov., isolated from an oligotrophic freshwater lake.</title>
        <authorList>
            <person name="Park M."/>
        </authorList>
    </citation>
    <scope>NUCLEOTIDE SEQUENCE [LARGE SCALE GENOMIC DNA]</scope>
    <source>
        <strain evidence="2">IMCC1753</strain>
    </source>
</reference>
<protein>
    <submittedName>
        <fullName evidence="1">Uncharacterized protein</fullName>
    </submittedName>
</protein>
<accession>A0A6I6L7K1</accession>
<name>A0A6I6L7K1_9SPHN</name>
<dbReference type="Proteomes" id="UP000428803">
    <property type="component" value="Chromosome"/>
</dbReference>
<sequence length="69" mass="7584">MSKPARIRLAGNLRKSRRGLLIETAEKKIWVLDFGEDVDVPKTKSVIIEGIQAGFDRISVDWAASSADG</sequence>
<evidence type="ECO:0000313" key="2">
    <source>
        <dbReference type="Proteomes" id="UP000428803"/>
    </source>
</evidence>
<proteinExistence type="predicted"/>
<dbReference type="OrthoDB" id="7432856at2"/>
<dbReference type="EMBL" id="CP035733">
    <property type="protein sequence ID" value="QGY80271.1"/>
    <property type="molecule type" value="Genomic_DNA"/>
</dbReference>
<dbReference type="KEGG" id="slaa:EUU25_06355"/>
<dbReference type="RefSeq" id="WP_158899325.1">
    <property type="nucleotide sequence ID" value="NZ_CP035733.1"/>
</dbReference>
<dbReference type="AlphaFoldDB" id="A0A6I6L7K1"/>
<evidence type="ECO:0000313" key="1">
    <source>
        <dbReference type="EMBL" id="QGY80271.1"/>
    </source>
</evidence>
<keyword evidence="2" id="KW-1185">Reference proteome</keyword>
<organism evidence="1 2">
    <name type="scientific">Sphingorhabdus lacus</name>
    <dbReference type="NCBI Taxonomy" id="392610"/>
    <lineage>
        <taxon>Bacteria</taxon>
        <taxon>Pseudomonadati</taxon>
        <taxon>Pseudomonadota</taxon>
        <taxon>Alphaproteobacteria</taxon>
        <taxon>Sphingomonadales</taxon>
        <taxon>Sphingomonadaceae</taxon>
        <taxon>Sphingorhabdus</taxon>
    </lineage>
</organism>
<dbReference type="Pfam" id="PF19135">
    <property type="entry name" value="DUF5818"/>
    <property type="match status" value="1"/>
</dbReference>
<gene>
    <name evidence="1" type="ORF">EUU25_06355</name>
</gene>
<dbReference type="InterPro" id="IPR043856">
    <property type="entry name" value="DUF5818"/>
</dbReference>